<dbReference type="Proteomes" id="UP000515152">
    <property type="component" value="Chromosome 12"/>
</dbReference>
<dbReference type="InterPro" id="IPR029337">
    <property type="entry name" value="INSYN2"/>
</dbReference>
<evidence type="ECO:0000313" key="2">
    <source>
        <dbReference type="Proteomes" id="UP000515152"/>
    </source>
</evidence>
<reference evidence="3" key="1">
    <citation type="submission" date="2025-08" db="UniProtKB">
        <authorList>
            <consortium name="RefSeq"/>
        </authorList>
    </citation>
    <scope>IDENTIFICATION</scope>
</reference>
<dbReference type="PANTHER" id="PTHR28682:SF6">
    <property type="entry name" value="MUCIN-5AC"/>
    <property type="match status" value="1"/>
</dbReference>
<accession>A0A6P8GA21</accession>
<dbReference type="Pfam" id="PF15265">
    <property type="entry name" value="FAM196"/>
    <property type="match status" value="1"/>
</dbReference>
<gene>
    <name evidence="3" type="primary">LOC116222780</name>
</gene>
<feature type="region of interest" description="Disordered" evidence="1">
    <location>
        <begin position="1"/>
        <end position="77"/>
    </location>
</feature>
<evidence type="ECO:0000256" key="1">
    <source>
        <dbReference type="SAM" id="MobiDB-lite"/>
    </source>
</evidence>
<dbReference type="GeneID" id="116222780"/>
<name>A0A6P8GA21_CLUHA</name>
<feature type="region of interest" description="Disordered" evidence="1">
    <location>
        <begin position="291"/>
        <end position="315"/>
    </location>
</feature>
<feature type="compositionally biased region" description="Pro residues" evidence="1">
    <location>
        <begin position="37"/>
        <end position="48"/>
    </location>
</feature>
<proteinExistence type="predicted"/>
<dbReference type="OrthoDB" id="8679980at2759"/>
<sequence>MPGRLPAPRGTSLWLVPQSRPCSLSGSSPLHYSGQKAPPPPPPPPPYTPRKEGATATGQARRPPTPKAASAGKEKEKVGNGVVMQHLAAGGHICRRAAGGAEGGVGIGVPCALPKNTAQAAIKAATMGARRALFCSEAQACASQCPRPRTPCGQQQSSCAQAEGQSDTLRHVQELLGGLMSGARCKLDLTRAKEKLLGPNGPLYDISSLQSQLHSLEGVLETSQNTIKVLLDVIQDLEKKEAERDGRHSYRTGQDIENCGTCRDCACIIYSVEHDFRLQEGQVTRNWKVPVPQEAEQGSPQTVLPARDQDSPQSVKKSRKKCFWFL</sequence>
<feature type="compositionally biased region" description="Polar residues" evidence="1">
    <location>
        <begin position="20"/>
        <end position="30"/>
    </location>
</feature>
<protein>
    <submittedName>
        <fullName evidence="3">Uncharacterized protein LOC116222780</fullName>
    </submittedName>
</protein>
<dbReference type="AlphaFoldDB" id="A0A6P8GA21"/>
<keyword evidence="2" id="KW-1185">Reference proteome</keyword>
<dbReference type="KEGG" id="char:116222780"/>
<evidence type="ECO:0000313" key="3">
    <source>
        <dbReference type="RefSeq" id="XP_031433331.1"/>
    </source>
</evidence>
<organism evidence="2 3">
    <name type="scientific">Clupea harengus</name>
    <name type="common">Atlantic herring</name>
    <dbReference type="NCBI Taxonomy" id="7950"/>
    <lineage>
        <taxon>Eukaryota</taxon>
        <taxon>Metazoa</taxon>
        <taxon>Chordata</taxon>
        <taxon>Craniata</taxon>
        <taxon>Vertebrata</taxon>
        <taxon>Euteleostomi</taxon>
        <taxon>Actinopterygii</taxon>
        <taxon>Neopterygii</taxon>
        <taxon>Teleostei</taxon>
        <taxon>Clupei</taxon>
        <taxon>Clupeiformes</taxon>
        <taxon>Clupeoidei</taxon>
        <taxon>Clupeidae</taxon>
        <taxon>Clupea</taxon>
    </lineage>
</organism>
<dbReference type="RefSeq" id="XP_031433331.1">
    <property type="nucleotide sequence ID" value="XM_031577471.2"/>
</dbReference>
<dbReference type="PANTHER" id="PTHR28682">
    <property type="entry name" value="INHIBITORY SYNAPTIC FACTOR 2A-RELATED"/>
    <property type="match status" value="1"/>
</dbReference>